<keyword evidence="3 5" id="KW-1133">Transmembrane helix</keyword>
<feature type="transmembrane region" description="Helical" evidence="5">
    <location>
        <begin position="161"/>
        <end position="191"/>
    </location>
</feature>
<organism evidence="7">
    <name type="scientific">candidate division WOR-3 bacterium</name>
    <dbReference type="NCBI Taxonomy" id="2052148"/>
    <lineage>
        <taxon>Bacteria</taxon>
        <taxon>Bacteria division WOR-3</taxon>
    </lineage>
</organism>
<accession>A0A7C4XVU8</accession>
<comment type="subcellular location">
    <subcellularLocation>
        <location evidence="1">Membrane</location>
        <topology evidence="1">Multi-pass membrane protein</topology>
    </subcellularLocation>
</comment>
<dbReference type="EMBL" id="DTGZ01000172">
    <property type="protein sequence ID" value="HGV98439.1"/>
    <property type="molecule type" value="Genomic_DNA"/>
</dbReference>
<dbReference type="InterPro" id="IPR006977">
    <property type="entry name" value="Yip1_dom"/>
</dbReference>
<dbReference type="AlphaFoldDB" id="A0A7C4XVU8"/>
<evidence type="ECO:0000256" key="2">
    <source>
        <dbReference type="ARBA" id="ARBA00022692"/>
    </source>
</evidence>
<reference evidence="7" key="1">
    <citation type="journal article" date="2020" name="mSystems">
        <title>Genome- and Community-Level Interaction Insights into Carbon Utilization and Element Cycling Functions of Hydrothermarchaeota in Hydrothermal Sediment.</title>
        <authorList>
            <person name="Zhou Z."/>
            <person name="Liu Y."/>
            <person name="Xu W."/>
            <person name="Pan J."/>
            <person name="Luo Z.H."/>
            <person name="Li M."/>
        </authorList>
    </citation>
    <scope>NUCLEOTIDE SEQUENCE [LARGE SCALE GENOMIC DNA]</scope>
    <source>
        <strain evidence="7">SpSt-774</strain>
    </source>
</reference>
<evidence type="ECO:0000256" key="3">
    <source>
        <dbReference type="ARBA" id="ARBA00022989"/>
    </source>
</evidence>
<gene>
    <name evidence="7" type="ORF">ENV60_09130</name>
</gene>
<evidence type="ECO:0000256" key="1">
    <source>
        <dbReference type="ARBA" id="ARBA00004141"/>
    </source>
</evidence>
<dbReference type="GO" id="GO:0016020">
    <property type="term" value="C:membrane"/>
    <property type="evidence" value="ECO:0007669"/>
    <property type="project" value="UniProtKB-SubCell"/>
</dbReference>
<comment type="caution">
    <text evidence="7">The sequence shown here is derived from an EMBL/GenBank/DDBJ whole genome shotgun (WGS) entry which is preliminary data.</text>
</comment>
<feature type="transmembrane region" description="Helical" evidence="5">
    <location>
        <begin position="67"/>
        <end position="87"/>
    </location>
</feature>
<evidence type="ECO:0000313" key="7">
    <source>
        <dbReference type="EMBL" id="HGV98439.1"/>
    </source>
</evidence>
<feature type="domain" description="Yip1" evidence="6">
    <location>
        <begin position="6"/>
        <end position="175"/>
    </location>
</feature>
<protein>
    <submittedName>
        <fullName evidence="7">DUF1282 domain-containing protein</fullName>
    </submittedName>
</protein>
<keyword evidence="2 5" id="KW-0812">Transmembrane</keyword>
<evidence type="ECO:0000256" key="5">
    <source>
        <dbReference type="SAM" id="Phobius"/>
    </source>
</evidence>
<evidence type="ECO:0000259" key="6">
    <source>
        <dbReference type="Pfam" id="PF04893"/>
    </source>
</evidence>
<keyword evidence="4 5" id="KW-0472">Membrane</keyword>
<feature type="transmembrane region" description="Helical" evidence="5">
    <location>
        <begin position="33"/>
        <end position="55"/>
    </location>
</feature>
<proteinExistence type="predicted"/>
<sequence>MVDKIKGILFSPKTEWEKIKSEPLTMGQVLTGYAVPLALIPAICGLIGNTLIGVYVGPLGGVIHYPFVSGLIWAIIFYILTLIGLYIDGIVVNALAPSFDSVQNSTNAFKLVVYSMTPYFVAGILYLFPVLGLLVMLISLYGLYLMYLGMPVMMETPKEKVIGYMIVAIIVMFVVNIIVGAIAGAIMVATYRPVFLP</sequence>
<name>A0A7C4XVU8_UNCW3</name>
<dbReference type="Pfam" id="PF04893">
    <property type="entry name" value="Yip1"/>
    <property type="match status" value="1"/>
</dbReference>
<feature type="transmembrane region" description="Helical" evidence="5">
    <location>
        <begin position="119"/>
        <end position="149"/>
    </location>
</feature>
<evidence type="ECO:0000256" key="4">
    <source>
        <dbReference type="ARBA" id="ARBA00023136"/>
    </source>
</evidence>